<organism evidence="3 4">
    <name type="scientific">Acetohalobium arabaticum (strain ATCC 49924 / DSM 5501 / Z-7288)</name>
    <dbReference type="NCBI Taxonomy" id="574087"/>
    <lineage>
        <taxon>Bacteria</taxon>
        <taxon>Bacillati</taxon>
        <taxon>Bacillota</taxon>
        <taxon>Clostridia</taxon>
        <taxon>Halanaerobiales</taxon>
        <taxon>Halobacteroidaceae</taxon>
        <taxon>Acetohalobium</taxon>
    </lineage>
</organism>
<dbReference type="SUPFAM" id="SSF52518">
    <property type="entry name" value="Thiamin diphosphate-binding fold (THDP-binding)"/>
    <property type="match status" value="1"/>
</dbReference>
<dbReference type="InterPro" id="IPR011766">
    <property type="entry name" value="TPP_enzyme_TPP-bd"/>
</dbReference>
<feature type="domain" description="Thiamine pyrophosphate enzyme TPP-binding" evidence="2">
    <location>
        <begin position="57"/>
        <end position="198"/>
    </location>
</feature>
<dbReference type="InterPro" id="IPR029061">
    <property type="entry name" value="THDP-binding"/>
</dbReference>
<dbReference type="OrthoDB" id="9775140at2"/>
<dbReference type="GO" id="GO:0047553">
    <property type="term" value="F:2-oxoglutarate synthase activity"/>
    <property type="evidence" value="ECO:0007669"/>
    <property type="project" value="UniProtKB-EC"/>
</dbReference>
<keyword evidence="1 3" id="KW-0560">Oxidoreductase</keyword>
<evidence type="ECO:0000256" key="1">
    <source>
        <dbReference type="ARBA" id="ARBA00023002"/>
    </source>
</evidence>
<dbReference type="AlphaFoldDB" id="D9QUU2"/>
<dbReference type="EMBL" id="CP002105">
    <property type="protein sequence ID" value="ADL12001.1"/>
    <property type="molecule type" value="Genomic_DNA"/>
</dbReference>
<evidence type="ECO:0000313" key="4">
    <source>
        <dbReference type="Proteomes" id="UP000001661"/>
    </source>
</evidence>
<evidence type="ECO:0000259" key="2">
    <source>
        <dbReference type="Pfam" id="PF02775"/>
    </source>
</evidence>
<dbReference type="InterPro" id="IPR051457">
    <property type="entry name" value="2-oxoacid:Fd_oxidoreductase"/>
</dbReference>
<name>D9QUU2_ACEAZ</name>
<dbReference type="HOGENOM" id="CLU_048564_2_0_9"/>
<keyword evidence="4" id="KW-1185">Reference proteome</keyword>
<dbReference type="eggNOG" id="COG1013">
    <property type="taxonomic scope" value="Bacteria"/>
</dbReference>
<dbReference type="GO" id="GO:0045333">
    <property type="term" value="P:cellular respiration"/>
    <property type="evidence" value="ECO:0007669"/>
    <property type="project" value="UniProtKB-ARBA"/>
</dbReference>
<dbReference type="PANTHER" id="PTHR48084">
    <property type="entry name" value="2-OXOGLUTARATE OXIDOREDUCTASE SUBUNIT KORB-RELATED"/>
    <property type="match status" value="1"/>
</dbReference>
<reference evidence="3 4" key="1">
    <citation type="journal article" date="2010" name="Stand. Genomic Sci.">
        <title>Complete genome sequence of Acetohalobium arabaticum type strain (Z-7288).</title>
        <authorList>
            <person name="Sikorski J."/>
            <person name="Lapidus A."/>
            <person name="Chertkov O."/>
            <person name="Lucas S."/>
            <person name="Copeland A."/>
            <person name="Glavina Del Rio T."/>
            <person name="Nolan M."/>
            <person name="Tice H."/>
            <person name="Cheng J.F."/>
            <person name="Han C."/>
            <person name="Brambilla E."/>
            <person name="Pitluck S."/>
            <person name="Liolios K."/>
            <person name="Ivanova N."/>
            <person name="Mavromatis K."/>
            <person name="Mikhailova N."/>
            <person name="Pati A."/>
            <person name="Bruce D."/>
            <person name="Detter C."/>
            <person name="Tapia R."/>
            <person name="Goodwin L."/>
            <person name="Chen A."/>
            <person name="Palaniappan K."/>
            <person name="Land M."/>
            <person name="Hauser L."/>
            <person name="Chang Y.J."/>
            <person name="Jeffries C.D."/>
            <person name="Rohde M."/>
            <person name="Goker M."/>
            <person name="Spring S."/>
            <person name="Woyke T."/>
            <person name="Bristow J."/>
            <person name="Eisen J.A."/>
            <person name="Markowitz V."/>
            <person name="Hugenholtz P."/>
            <person name="Kyrpides N.C."/>
            <person name="Klenk H.P."/>
        </authorList>
    </citation>
    <scope>NUCLEOTIDE SEQUENCE [LARGE SCALE GENOMIC DNA]</scope>
    <source>
        <strain evidence="4">ATCC 49924 / DSM 5501 / Z-7288</strain>
    </source>
</reference>
<dbReference type="PANTHER" id="PTHR48084:SF1">
    <property type="entry name" value="2-OXOGLUTARATE SYNTHASE SUBUNIT KORB"/>
    <property type="match status" value="1"/>
</dbReference>
<proteinExistence type="predicted"/>
<dbReference type="GO" id="GO:0030976">
    <property type="term" value="F:thiamine pyrophosphate binding"/>
    <property type="evidence" value="ECO:0007669"/>
    <property type="project" value="InterPro"/>
</dbReference>
<gene>
    <name evidence="3" type="ordered locus">Acear_0455</name>
</gene>
<dbReference type="KEGG" id="aar:Acear_0455"/>
<dbReference type="STRING" id="574087.Acear_0455"/>
<dbReference type="RefSeq" id="WP_013277447.1">
    <property type="nucleotide sequence ID" value="NC_014378.1"/>
</dbReference>
<sequence>MEYTGEEFLKSEDLPLFWCAGCGHGILLGSIVRALEESGLSRENTVVVTGIGCWGKADDYLTTHAFHGTHGRAIGVATGVKFANPDLNVIALVGDGDGVTIGGNHLIHAARRNTDITVIMSNNLNYGMTGGQYSGSTPNEAITSTSPYGHVEDQFDISELVKESGAGYVAKETVAKPLKLQKYISKALQKDAGFRFVEALSVCPTHFGKNNKLGGAVEMINHLDSNTVKLKAAQEMNSEELEDKYVIGEYADRDVDGYIKRYQEVQKNAANA</sequence>
<dbReference type="Pfam" id="PF02775">
    <property type="entry name" value="TPP_enzyme_C"/>
    <property type="match status" value="1"/>
</dbReference>
<dbReference type="EC" id="1.2.7.3" evidence="3"/>
<evidence type="ECO:0000313" key="3">
    <source>
        <dbReference type="EMBL" id="ADL12001.1"/>
    </source>
</evidence>
<dbReference type="Proteomes" id="UP000001661">
    <property type="component" value="Chromosome"/>
</dbReference>
<accession>D9QUU2</accession>
<protein>
    <submittedName>
        <fullName evidence="3">2-oxoglutarate ferredoxin oxidoreductase, beta subunit</fullName>
        <ecNumber evidence="3">1.2.7.3</ecNumber>
    </submittedName>
</protein>
<dbReference type="Gene3D" id="3.40.50.970">
    <property type="match status" value="1"/>
</dbReference>
<dbReference type="CDD" id="cd03375">
    <property type="entry name" value="TPP_OGFOR"/>
    <property type="match status" value="1"/>
</dbReference>